<dbReference type="EMBL" id="NAFL01000276">
    <property type="protein sequence ID" value="OSJ26586.1"/>
    <property type="molecule type" value="Genomic_DNA"/>
</dbReference>
<accession>A0A1Y2JFY1</accession>
<dbReference type="RefSeq" id="WP_085403779.1">
    <property type="nucleotide sequence ID" value="NZ_NAFL01000276.1"/>
</dbReference>
<comment type="caution">
    <text evidence="1">The sequence shown here is derived from an EMBL/GenBank/DDBJ whole genome shotgun (WGS) entry which is preliminary data.</text>
</comment>
<dbReference type="Pfam" id="PF14224">
    <property type="entry name" value="DUF4331"/>
    <property type="match status" value="2"/>
</dbReference>
<sequence>MSHHYSGPDFGFPHGDARLDLTDLYAFPKPGEADKSILIMNVHPSAVVNPPGSTTREPFAPEALYELKIDTNGDAVADIAYRVRFSSSTDGQQTATVRRVEGGQAAETGDSGQVVIEAAPVSTGRDACVTEAGRYRFFAGWRSDPFFFDTRGALNDLRFTGDDFFIDKDVCSIVLEMPNTALGSKRVDLWARTLDGASGVWVQADRGALPSQAGFLVGSERDGYYAGEPANDARFIAVFAHALEHAGGYAPEEARRVAATLLPDMLSYDPTRPASFPGNGRTLTDDAVDAFLPVLTNGKVTGDMVGPHIDLLSEFPYLGPPHDG</sequence>
<dbReference type="AlphaFoldDB" id="A0A1Y2JFY1"/>
<organism evidence="1 2">
    <name type="scientific">Bradyrhizobium japonicum</name>
    <dbReference type="NCBI Taxonomy" id="375"/>
    <lineage>
        <taxon>Bacteria</taxon>
        <taxon>Pseudomonadati</taxon>
        <taxon>Pseudomonadota</taxon>
        <taxon>Alphaproteobacteria</taxon>
        <taxon>Hyphomicrobiales</taxon>
        <taxon>Nitrobacteraceae</taxon>
        <taxon>Bradyrhizobium</taxon>
    </lineage>
</organism>
<protein>
    <recommendedName>
        <fullName evidence="3">DUF4331 domain-containing protein</fullName>
    </recommendedName>
</protein>
<reference evidence="1 2" key="1">
    <citation type="submission" date="2017-03" db="EMBL/GenBank/DDBJ databases">
        <title>Whole genome sequences of fourteen strains of Bradyrhizobium canariense and one strain of Bradyrhizobium japonicum isolated from Lupinus (Papilionoideae: Genisteae) species in Algeria.</title>
        <authorList>
            <person name="Crovadore J."/>
            <person name="Chekireb D."/>
            <person name="Brachmann A."/>
            <person name="Chablais R."/>
            <person name="Cochard B."/>
            <person name="Lefort F."/>
        </authorList>
    </citation>
    <scope>NUCLEOTIDE SEQUENCE [LARGE SCALE GENOMIC DNA]</scope>
    <source>
        <strain evidence="1 2">UBMA197</strain>
    </source>
</reference>
<dbReference type="Proteomes" id="UP000193335">
    <property type="component" value="Unassembled WGS sequence"/>
</dbReference>
<proteinExistence type="predicted"/>
<evidence type="ECO:0000313" key="2">
    <source>
        <dbReference type="Proteomes" id="UP000193335"/>
    </source>
</evidence>
<dbReference type="InterPro" id="IPR025566">
    <property type="entry name" value="DUF4331"/>
</dbReference>
<evidence type="ECO:0000313" key="1">
    <source>
        <dbReference type="EMBL" id="OSJ26586.1"/>
    </source>
</evidence>
<name>A0A1Y2JFY1_BRAJP</name>
<evidence type="ECO:0008006" key="3">
    <source>
        <dbReference type="Google" id="ProtNLM"/>
    </source>
</evidence>
<gene>
    <name evidence="1" type="ORF">BSZ19_35570</name>
</gene>